<dbReference type="EMBL" id="CAUOFW020001848">
    <property type="protein sequence ID" value="CAK9149191.1"/>
    <property type="molecule type" value="Genomic_DNA"/>
</dbReference>
<protein>
    <submittedName>
        <fullName evidence="2">Uncharacterized protein</fullName>
    </submittedName>
</protein>
<comment type="caution">
    <text evidence="2">The sequence shown here is derived from an EMBL/GenBank/DDBJ whole genome shotgun (WGS) entry which is preliminary data.</text>
</comment>
<reference evidence="2 3" key="1">
    <citation type="submission" date="2024-02" db="EMBL/GenBank/DDBJ databases">
        <authorList>
            <person name="Vignale AGUSTIN F."/>
            <person name="Sosa J E."/>
            <person name="Modenutti C."/>
        </authorList>
    </citation>
    <scope>NUCLEOTIDE SEQUENCE [LARGE SCALE GENOMIC DNA]</scope>
</reference>
<feature type="region of interest" description="Disordered" evidence="1">
    <location>
        <begin position="1"/>
        <end position="102"/>
    </location>
</feature>
<dbReference type="Proteomes" id="UP001642360">
    <property type="component" value="Unassembled WGS sequence"/>
</dbReference>
<name>A0ABC8RW32_9AQUA</name>
<feature type="compositionally biased region" description="Polar residues" evidence="1">
    <location>
        <begin position="90"/>
        <end position="102"/>
    </location>
</feature>
<evidence type="ECO:0000313" key="3">
    <source>
        <dbReference type="Proteomes" id="UP001642360"/>
    </source>
</evidence>
<proteinExistence type="predicted"/>
<evidence type="ECO:0000313" key="2">
    <source>
        <dbReference type="EMBL" id="CAK9149191.1"/>
    </source>
</evidence>
<gene>
    <name evidence="2" type="ORF">ILEXP_LOCUS17224</name>
</gene>
<dbReference type="AlphaFoldDB" id="A0ABC8RW32"/>
<keyword evidence="3" id="KW-1185">Reference proteome</keyword>
<accession>A0ABC8RW32</accession>
<evidence type="ECO:0000256" key="1">
    <source>
        <dbReference type="SAM" id="MobiDB-lite"/>
    </source>
</evidence>
<organism evidence="2 3">
    <name type="scientific">Ilex paraguariensis</name>
    <name type="common">yerba mate</name>
    <dbReference type="NCBI Taxonomy" id="185542"/>
    <lineage>
        <taxon>Eukaryota</taxon>
        <taxon>Viridiplantae</taxon>
        <taxon>Streptophyta</taxon>
        <taxon>Embryophyta</taxon>
        <taxon>Tracheophyta</taxon>
        <taxon>Spermatophyta</taxon>
        <taxon>Magnoliopsida</taxon>
        <taxon>eudicotyledons</taxon>
        <taxon>Gunneridae</taxon>
        <taxon>Pentapetalae</taxon>
        <taxon>asterids</taxon>
        <taxon>campanulids</taxon>
        <taxon>Aquifoliales</taxon>
        <taxon>Aquifoliaceae</taxon>
        <taxon>Ilex</taxon>
    </lineage>
</organism>
<sequence length="102" mass="11111">MVTTTTWKPKHTQKESQPLADGNSKKIMSNEVKPTTEIVMSKEKPPSDPGSNRNNGIEVAKFRQPTHKLQDETQVTSISPGSHPHPGSHRVSNGSATKALTN</sequence>